<reference evidence="4" key="1">
    <citation type="journal article" date="2014" name="Int. J. Syst. Evol. Microbiol.">
        <title>Complete genome sequence of Corynebacterium casei LMG S-19264T (=DSM 44701T), isolated from a smear-ripened cheese.</title>
        <authorList>
            <consortium name="US DOE Joint Genome Institute (JGI-PGF)"/>
            <person name="Walter F."/>
            <person name="Albersmeier A."/>
            <person name="Kalinowski J."/>
            <person name="Ruckert C."/>
        </authorList>
    </citation>
    <scope>NUCLEOTIDE SEQUENCE</scope>
    <source>
        <strain evidence="4">CGMCC 4.7398</strain>
    </source>
</reference>
<feature type="transmembrane region" description="Helical" evidence="2">
    <location>
        <begin position="241"/>
        <end position="262"/>
    </location>
</feature>
<feature type="compositionally biased region" description="Low complexity" evidence="1">
    <location>
        <begin position="14"/>
        <end position="43"/>
    </location>
</feature>
<feature type="transmembrane region" description="Helical" evidence="2">
    <location>
        <begin position="140"/>
        <end position="160"/>
    </location>
</feature>
<dbReference type="InterPro" id="IPR025565">
    <property type="entry name" value="DUF4328"/>
</dbReference>
<feature type="domain" description="DUF4328" evidence="3">
    <location>
        <begin position="123"/>
        <end position="233"/>
    </location>
</feature>
<keyword evidence="2" id="KW-0472">Membrane</keyword>
<gene>
    <name evidence="4" type="ORF">GCM10017772_27720</name>
</gene>
<proteinExistence type="predicted"/>
<dbReference type="Proteomes" id="UP000627369">
    <property type="component" value="Unassembled WGS sequence"/>
</dbReference>
<keyword evidence="2" id="KW-0812">Transmembrane</keyword>
<accession>A0A919KWE6</accession>
<dbReference type="EMBL" id="BNAS01000004">
    <property type="protein sequence ID" value="GHH74321.1"/>
    <property type="molecule type" value="Genomic_DNA"/>
</dbReference>
<evidence type="ECO:0000313" key="4">
    <source>
        <dbReference type="EMBL" id="GHH74321.1"/>
    </source>
</evidence>
<evidence type="ECO:0000256" key="2">
    <source>
        <dbReference type="SAM" id="Phobius"/>
    </source>
</evidence>
<organism evidence="4 5">
    <name type="scientific">Promicromonospora soli</name>
    <dbReference type="NCBI Taxonomy" id="2035533"/>
    <lineage>
        <taxon>Bacteria</taxon>
        <taxon>Bacillati</taxon>
        <taxon>Actinomycetota</taxon>
        <taxon>Actinomycetes</taxon>
        <taxon>Micrococcales</taxon>
        <taxon>Promicromonosporaceae</taxon>
        <taxon>Promicromonospora</taxon>
    </lineage>
</organism>
<protein>
    <recommendedName>
        <fullName evidence="3">DUF4328 domain-containing protein</fullName>
    </recommendedName>
</protein>
<sequence length="276" mass="30319">MSDPRIPNQNGAAPWGRPGPQQGQQPYPEPLGSLAHPQSAYPQSPYPEQPYPESPYPEQYAGQDFGQGSPQPAEIYPPQPRYQARKPLPEPPAGLAAAAMVVACCLLFVELAELAILLVTADRAEDQGGLGAGSWLDPSGVTLTGVFLVAAFLVVCPWLQASRKFAETANPAARFARRPAWTWLGWWVPVVFLWFPYQVVRDIRNAVVPAGERRSRLGLWWTCWLLFGLSAYSPSSADLEVLVRSAAALTLLFAFVQWIRIVREITRGQEKLAGLG</sequence>
<feature type="transmembrane region" description="Helical" evidence="2">
    <location>
        <begin position="95"/>
        <end position="119"/>
    </location>
</feature>
<evidence type="ECO:0000259" key="3">
    <source>
        <dbReference type="Pfam" id="PF14219"/>
    </source>
</evidence>
<keyword evidence="5" id="KW-1185">Reference proteome</keyword>
<comment type="caution">
    <text evidence="4">The sequence shown here is derived from an EMBL/GenBank/DDBJ whole genome shotgun (WGS) entry which is preliminary data.</text>
</comment>
<dbReference type="Pfam" id="PF14219">
    <property type="entry name" value="DUF4328"/>
    <property type="match status" value="1"/>
</dbReference>
<feature type="compositionally biased region" description="Pro residues" evidence="1">
    <location>
        <begin position="44"/>
        <end position="55"/>
    </location>
</feature>
<dbReference type="AlphaFoldDB" id="A0A919KWE6"/>
<feature type="transmembrane region" description="Helical" evidence="2">
    <location>
        <begin position="180"/>
        <end position="197"/>
    </location>
</feature>
<evidence type="ECO:0000313" key="5">
    <source>
        <dbReference type="Proteomes" id="UP000627369"/>
    </source>
</evidence>
<evidence type="ECO:0000256" key="1">
    <source>
        <dbReference type="SAM" id="MobiDB-lite"/>
    </source>
</evidence>
<dbReference type="RefSeq" id="WP_189669875.1">
    <property type="nucleotide sequence ID" value="NZ_BNAS01000004.1"/>
</dbReference>
<name>A0A919KWE6_9MICO</name>
<reference evidence="4" key="2">
    <citation type="submission" date="2020-09" db="EMBL/GenBank/DDBJ databases">
        <authorList>
            <person name="Sun Q."/>
            <person name="Zhou Y."/>
        </authorList>
    </citation>
    <scope>NUCLEOTIDE SEQUENCE</scope>
    <source>
        <strain evidence="4">CGMCC 4.7398</strain>
    </source>
</reference>
<feature type="region of interest" description="Disordered" evidence="1">
    <location>
        <begin position="1"/>
        <end position="87"/>
    </location>
</feature>
<keyword evidence="2" id="KW-1133">Transmembrane helix</keyword>